<keyword evidence="6" id="KW-0732">Signal</keyword>
<dbReference type="PANTHER" id="PTHR11802:SF113">
    <property type="entry name" value="SERINE CARBOXYPEPTIDASE CTSA-4.1"/>
    <property type="match status" value="1"/>
</dbReference>
<comment type="subcellular location">
    <subcellularLocation>
        <location evidence="1">Vacuole</location>
    </subcellularLocation>
</comment>
<evidence type="ECO:0000256" key="8">
    <source>
        <dbReference type="ARBA" id="ARBA00023145"/>
    </source>
</evidence>
<comment type="similarity">
    <text evidence="2 12">Belongs to the peptidase S10 family.</text>
</comment>
<dbReference type="PROSITE" id="PS00131">
    <property type="entry name" value="CARBOXYPEPT_SER_SER"/>
    <property type="match status" value="1"/>
</dbReference>
<dbReference type="PRINTS" id="PR00724">
    <property type="entry name" value="CRBOXYPTASEC"/>
</dbReference>
<evidence type="ECO:0000256" key="2">
    <source>
        <dbReference type="ARBA" id="ARBA00009431"/>
    </source>
</evidence>
<feature type="compositionally biased region" description="Basic residues" evidence="13">
    <location>
        <begin position="1096"/>
        <end position="1105"/>
    </location>
</feature>
<dbReference type="PANTHER" id="PTHR11802">
    <property type="entry name" value="SERINE PROTEASE FAMILY S10 SERINE CARBOXYPEPTIDASE"/>
    <property type="match status" value="1"/>
</dbReference>
<evidence type="ECO:0000256" key="9">
    <source>
        <dbReference type="ARBA" id="ARBA00023157"/>
    </source>
</evidence>
<gene>
    <name evidence="15" type="ORF">Purlil1_4291</name>
</gene>
<dbReference type="InterPro" id="IPR001563">
    <property type="entry name" value="Peptidase_S10"/>
</dbReference>
<keyword evidence="8" id="KW-0865">Zymogen</keyword>
<dbReference type="SUPFAM" id="SSF53474">
    <property type="entry name" value="alpha/beta-Hydrolases"/>
    <property type="match status" value="1"/>
</dbReference>
<dbReference type="Proteomes" id="UP001287286">
    <property type="component" value="Unassembled WGS sequence"/>
</dbReference>
<feature type="region of interest" description="Disordered" evidence="13">
    <location>
        <begin position="709"/>
        <end position="753"/>
    </location>
</feature>
<comment type="caution">
    <text evidence="15">The sequence shown here is derived from an EMBL/GenBank/DDBJ whole genome shotgun (WGS) entry which is preliminary data.</text>
</comment>
<dbReference type="Gene3D" id="1.10.287.410">
    <property type="match status" value="1"/>
</dbReference>
<reference evidence="15 16" key="1">
    <citation type="journal article" date="2024" name="Microbiol. Resour. Announc.">
        <title>Genome annotations for the ascomycete fungi Trichoderma harzianum, Trichoderma aggressivum, and Purpureocillium lilacinum.</title>
        <authorList>
            <person name="Beijen E.P.W."/>
            <person name="Ohm R.A."/>
        </authorList>
    </citation>
    <scope>NUCLEOTIDE SEQUENCE [LARGE SCALE GENOMIC DNA]</scope>
    <source>
        <strain evidence="15 16">CBS 150709</strain>
    </source>
</reference>
<keyword evidence="16" id="KW-1185">Reference proteome</keyword>
<feature type="region of interest" description="Disordered" evidence="13">
    <location>
        <begin position="1073"/>
        <end position="1105"/>
    </location>
</feature>
<keyword evidence="10" id="KW-0325">Glycoprotein</keyword>
<dbReference type="InterPro" id="IPR029058">
    <property type="entry name" value="AB_hydrolase_fold"/>
</dbReference>
<dbReference type="Pfam" id="PF05388">
    <property type="entry name" value="Carbpep_Y_N"/>
    <property type="match status" value="1"/>
</dbReference>
<evidence type="ECO:0000259" key="14">
    <source>
        <dbReference type="Pfam" id="PF05388"/>
    </source>
</evidence>
<evidence type="ECO:0000313" key="15">
    <source>
        <dbReference type="EMBL" id="KAK4091277.1"/>
    </source>
</evidence>
<feature type="compositionally biased region" description="Gly residues" evidence="13">
    <location>
        <begin position="733"/>
        <end position="744"/>
    </location>
</feature>
<dbReference type="Gene3D" id="3.40.50.1820">
    <property type="entry name" value="alpha/beta hydrolase"/>
    <property type="match status" value="1"/>
</dbReference>
<feature type="compositionally biased region" description="Pro residues" evidence="13">
    <location>
        <begin position="1077"/>
        <end position="1088"/>
    </location>
</feature>
<dbReference type="EMBL" id="JAWRVI010000012">
    <property type="protein sequence ID" value="KAK4091277.1"/>
    <property type="molecule type" value="Genomic_DNA"/>
</dbReference>
<evidence type="ECO:0000256" key="12">
    <source>
        <dbReference type="RuleBase" id="RU361156"/>
    </source>
</evidence>
<dbReference type="EC" id="3.4.16.-" evidence="12"/>
<proteinExistence type="inferred from homology"/>
<feature type="compositionally biased region" description="Basic and acidic residues" evidence="13">
    <location>
        <begin position="890"/>
        <end position="908"/>
    </location>
</feature>
<feature type="region of interest" description="Disordered" evidence="13">
    <location>
        <begin position="890"/>
        <end position="957"/>
    </location>
</feature>
<keyword evidence="7 12" id="KW-0378">Hydrolase</keyword>
<evidence type="ECO:0000256" key="1">
    <source>
        <dbReference type="ARBA" id="ARBA00004116"/>
    </source>
</evidence>
<protein>
    <recommendedName>
        <fullName evidence="12">Carboxypeptidase</fullName>
        <ecNumber evidence="12">3.4.16.-</ecNumber>
    </recommendedName>
</protein>
<evidence type="ECO:0000256" key="6">
    <source>
        <dbReference type="ARBA" id="ARBA00022729"/>
    </source>
</evidence>
<evidence type="ECO:0000256" key="5">
    <source>
        <dbReference type="ARBA" id="ARBA00022670"/>
    </source>
</evidence>
<organism evidence="15 16">
    <name type="scientific">Purpureocillium lilacinum</name>
    <name type="common">Paecilomyces lilacinus</name>
    <dbReference type="NCBI Taxonomy" id="33203"/>
    <lineage>
        <taxon>Eukaryota</taxon>
        <taxon>Fungi</taxon>
        <taxon>Dikarya</taxon>
        <taxon>Ascomycota</taxon>
        <taxon>Pezizomycotina</taxon>
        <taxon>Sordariomycetes</taxon>
        <taxon>Hypocreomycetidae</taxon>
        <taxon>Hypocreales</taxon>
        <taxon>Ophiocordycipitaceae</taxon>
        <taxon>Purpureocillium</taxon>
    </lineage>
</organism>
<keyword evidence="3" id="KW-0926">Vacuole</keyword>
<feature type="domain" description="Propeptide carboxypeptidase Y" evidence="14">
    <location>
        <begin position="94"/>
        <end position="205"/>
    </location>
</feature>
<evidence type="ECO:0000256" key="7">
    <source>
        <dbReference type="ARBA" id="ARBA00022801"/>
    </source>
</evidence>
<evidence type="ECO:0000256" key="13">
    <source>
        <dbReference type="SAM" id="MobiDB-lite"/>
    </source>
</evidence>
<dbReference type="InterPro" id="IPR008442">
    <property type="entry name" value="Propeptide_carboxypepY"/>
</dbReference>
<dbReference type="InterPro" id="IPR018202">
    <property type="entry name" value="Ser_caboxypep_ser_AS"/>
</dbReference>
<evidence type="ECO:0000256" key="4">
    <source>
        <dbReference type="ARBA" id="ARBA00022645"/>
    </source>
</evidence>
<name>A0ABR0C4P0_PURLI</name>
<evidence type="ECO:0000313" key="16">
    <source>
        <dbReference type="Proteomes" id="UP001287286"/>
    </source>
</evidence>
<keyword evidence="9" id="KW-1015">Disulfide bond</keyword>
<keyword evidence="5 12" id="KW-0645">Protease</keyword>
<comment type="function">
    <text evidence="11">Vacuolar carboxypeptidase involved in degradation of small peptides. Digests preferentially peptides containing an aliphatic or hydrophobic residue in P1' position, as well as methionine, leucine or phenylalanine in P1 position of ester substrate.</text>
</comment>
<evidence type="ECO:0000256" key="3">
    <source>
        <dbReference type="ARBA" id="ARBA00022554"/>
    </source>
</evidence>
<accession>A0ABR0C4P0</accession>
<sequence>MRDVSRGWFPLPEAPQAALKVGMVAPRLSVGDDRYYVGSGASSSRRLLLSSADRRLLLSHHQQPAVLHLLPSPPSHQPIRRIQTPPAARLRAIMRLTTSALALGAASTALGFQDQKVLGGTGSSKPLVDLKDFNFNLDFDSWAKPLKEAFGEITSETKAIWDEIALLAPDAVDAFKKQVAAHKPKKHSRIADSKWDHVVHGADVQALWVEGEDGQRHRKVGGKLDNFSLRAKKVDPAKLGVDKVKQYSGYLDDNDKDKHLFYWFFESRNDPANDPVVLWLNGGPGCSSLTGLFLELGPASINKKLEIVNNPYSWNANASVIFLDQPVNVGYSYGGGSVSDTVAAGKDVYALLTLFFHQFPEYAKQDFHIAGESYGGHYVPVFSSEILSHKDRNINLKSILVGNGLTDGYTQYEHYRPMACGEGGYPAVVGEDGCRSMDNALPRCQSLIKSCYDSESVWTCVPASIYCNSAIMGPYQRTGQNVYDVRKPCEDDSNLCYSALGWISEWLNKPEVIDALGVEVSSYDSCNFDINRNFLMQGDWMKPYFRVVPKLLEQIPVLIYAGDADFICNWLGNRAWTNALEWKGHKDFAAAETKGLKVGSGKDYGNVKTAQNLTFMQIYGAGHMTPMDQPEASLDFLNRWLGGDSNTWEHLMFLARRDAHIITSDVLTRGAAAMPESPSTIGLGAGAEPVWTGVNGTDAKILRSVRAGGEAPAGRRLGAPSSNLVNTRRGPGPKSGGRGNGVTRGGDPSTGPSTGILHAVPQVPGLAGVSVRASIAFFLPCPASSGGAGMSGADFVEGAVRRAVVWVGQASAGGEQGRRRRQCAERERAWLVSGRIPEAIWGREQLHSWQAGRQAGGQVRHDEKDSRGSTRVLPKLGRCLWRSLTGHVLEESRREKKRVGDGKPAAREGRRHQTSWASGPGISPTDASRRVVVGISVSASPTKPESAKGKTGAGGGGRKAGAYLNGRQVYHTPPAHECLPRSPLCTFLPARRGVSNLRDRGGGCTPPPFSPSISITVFAVVHLARPSIWNQSWQQKMAFWHCNDRVSSSSHNPCHALGYICIADCPPAVGVQTQSQPLPPLQRQPPPTHGQDLEHARRRLTTPKE</sequence>
<evidence type="ECO:0000256" key="10">
    <source>
        <dbReference type="ARBA" id="ARBA00023180"/>
    </source>
</evidence>
<dbReference type="Pfam" id="PF00450">
    <property type="entry name" value="Peptidase_S10"/>
    <property type="match status" value="1"/>
</dbReference>
<evidence type="ECO:0000256" key="11">
    <source>
        <dbReference type="ARBA" id="ARBA00025622"/>
    </source>
</evidence>
<keyword evidence="4 12" id="KW-0121">Carboxypeptidase</keyword>